<dbReference type="Pfam" id="PF04885">
    <property type="entry name" value="Stig1"/>
    <property type="match status" value="1"/>
</dbReference>
<dbReference type="OMA" id="GRNAICC"/>
<proteinExistence type="inferred from homology"/>
<keyword evidence="5" id="KW-1185">Reference proteome</keyword>
<dbReference type="EMBL" id="LFYR01000192">
    <property type="protein sequence ID" value="KMZ75221.1"/>
    <property type="molecule type" value="Genomic_DNA"/>
</dbReference>
<feature type="signal peptide" evidence="3">
    <location>
        <begin position="1"/>
        <end position="23"/>
    </location>
</feature>
<evidence type="ECO:0000256" key="1">
    <source>
        <dbReference type="ARBA" id="ARBA00006010"/>
    </source>
</evidence>
<gene>
    <name evidence="4" type="ORF">ZOSMA_117G00390</name>
</gene>
<evidence type="ECO:0000256" key="2">
    <source>
        <dbReference type="ARBA" id="ARBA00022729"/>
    </source>
</evidence>
<dbReference type="Proteomes" id="UP000036987">
    <property type="component" value="Unassembled WGS sequence"/>
</dbReference>
<evidence type="ECO:0000313" key="4">
    <source>
        <dbReference type="EMBL" id="KMZ75221.1"/>
    </source>
</evidence>
<comment type="caution">
    <text evidence="4">The sequence shown here is derived from an EMBL/GenBank/DDBJ whole genome shotgun (WGS) entry which is preliminary data.</text>
</comment>
<dbReference type="PANTHER" id="PTHR33227">
    <property type="entry name" value="STIGMA-SPECIFIC STIG1-LIKE PROTEIN 3"/>
    <property type="match status" value="1"/>
</dbReference>
<sequence length="123" mass="12853">MSASGLILLALFILSMVVAPGSGDTNNIPSLLRQKTSSDGCTQNPLVCAGKLPPGSRSMCCQDVCTDVSSDVNNCGVCGFRCLIPTWGCCNGLCMELLINPIHCGSCFNTCPIGRLCFAGRCI</sequence>
<evidence type="ECO:0008006" key="6">
    <source>
        <dbReference type="Google" id="ProtNLM"/>
    </source>
</evidence>
<reference evidence="5" key="1">
    <citation type="journal article" date="2016" name="Nature">
        <title>The genome of the seagrass Zostera marina reveals angiosperm adaptation to the sea.</title>
        <authorList>
            <person name="Olsen J.L."/>
            <person name="Rouze P."/>
            <person name="Verhelst B."/>
            <person name="Lin Y.-C."/>
            <person name="Bayer T."/>
            <person name="Collen J."/>
            <person name="Dattolo E."/>
            <person name="De Paoli E."/>
            <person name="Dittami S."/>
            <person name="Maumus F."/>
            <person name="Michel G."/>
            <person name="Kersting A."/>
            <person name="Lauritano C."/>
            <person name="Lohaus R."/>
            <person name="Toepel M."/>
            <person name="Tonon T."/>
            <person name="Vanneste K."/>
            <person name="Amirebrahimi M."/>
            <person name="Brakel J."/>
            <person name="Bostroem C."/>
            <person name="Chovatia M."/>
            <person name="Grimwood J."/>
            <person name="Jenkins J.W."/>
            <person name="Jueterbock A."/>
            <person name="Mraz A."/>
            <person name="Stam W.T."/>
            <person name="Tice H."/>
            <person name="Bornberg-Bauer E."/>
            <person name="Green P.J."/>
            <person name="Pearson G.A."/>
            <person name="Procaccini G."/>
            <person name="Duarte C.M."/>
            <person name="Schmutz J."/>
            <person name="Reusch T.B.H."/>
            <person name="Van de Peer Y."/>
        </authorList>
    </citation>
    <scope>NUCLEOTIDE SEQUENCE [LARGE SCALE GENOMIC DNA]</scope>
    <source>
        <strain evidence="5">cv. Finnish</strain>
    </source>
</reference>
<evidence type="ECO:0000313" key="5">
    <source>
        <dbReference type="Proteomes" id="UP000036987"/>
    </source>
</evidence>
<dbReference type="InterPro" id="IPR006969">
    <property type="entry name" value="Stig-like"/>
</dbReference>
<dbReference type="AlphaFoldDB" id="A0A0K9Q1Q3"/>
<feature type="chain" id="PRO_5005528091" description="Stigma-specific Stig1 family protein" evidence="3">
    <location>
        <begin position="24"/>
        <end position="123"/>
    </location>
</feature>
<dbReference type="OrthoDB" id="2013942at2759"/>
<dbReference type="STRING" id="29655.A0A0K9Q1Q3"/>
<organism evidence="4 5">
    <name type="scientific">Zostera marina</name>
    <name type="common">Eelgrass</name>
    <dbReference type="NCBI Taxonomy" id="29655"/>
    <lineage>
        <taxon>Eukaryota</taxon>
        <taxon>Viridiplantae</taxon>
        <taxon>Streptophyta</taxon>
        <taxon>Embryophyta</taxon>
        <taxon>Tracheophyta</taxon>
        <taxon>Spermatophyta</taxon>
        <taxon>Magnoliopsida</taxon>
        <taxon>Liliopsida</taxon>
        <taxon>Zosteraceae</taxon>
        <taxon>Zostera</taxon>
    </lineage>
</organism>
<accession>A0A0K9Q1Q3</accession>
<protein>
    <recommendedName>
        <fullName evidence="6">Stigma-specific Stig1 family protein</fullName>
    </recommendedName>
</protein>
<dbReference type="PANTHER" id="PTHR33227:SF48">
    <property type="entry name" value="STIGMA-SPECIFIC STIG1-LIKE PROTEIN 4"/>
    <property type="match status" value="1"/>
</dbReference>
<name>A0A0K9Q1Q3_ZOSMR</name>
<comment type="similarity">
    <text evidence="1">Belongs to the STIG1 family.</text>
</comment>
<keyword evidence="2 3" id="KW-0732">Signal</keyword>
<evidence type="ECO:0000256" key="3">
    <source>
        <dbReference type="SAM" id="SignalP"/>
    </source>
</evidence>